<keyword evidence="2 8" id="KW-0690">Ribosome biogenesis</keyword>
<evidence type="ECO:0000256" key="7">
    <source>
        <dbReference type="ARBA" id="ARBA00022833"/>
    </source>
</evidence>
<dbReference type="AlphaFoldDB" id="A0A844M1T4"/>
<keyword evidence="4 8" id="KW-0479">Metal-binding</keyword>
<dbReference type="SUPFAM" id="SSF55486">
    <property type="entry name" value="Metalloproteases ('zincins'), catalytic domain"/>
    <property type="match status" value="1"/>
</dbReference>
<feature type="binding site" evidence="8">
    <location>
        <position position="149"/>
    </location>
    <ligand>
        <name>Zn(2+)</name>
        <dbReference type="ChEBI" id="CHEBI:29105"/>
        <note>catalytic</note>
    </ligand>
</feature>
<organism evidence="9 10">
    <name type="scientific">Psychrobacter sanguinis</name>
    <dbReference type="NCBI Taxonomy" id="861445"/>
    <lineage>
        <taxon>Bacteria</taxon>
        <taxon>Pseudomonadati</taxon>
        <taxon>Pseudomonadota</taxon>
        <taxon>Gammaproteobacteria</taxon>
        <taxon>Moraxellales</taxon>
        <taxon>Moraxellaceae</taxon>
        <taxon>Psychrobacter</taxon>
    </lineage>
</organism>
<name>A0A844M1T4_9GAMM</name>
<evidence type="ECO:0000256" key="5">
    <source>
        <dbReference type="ARBA" id="ARBA00022759"/>
    </source>
</evidence>
<keyword evidence="10" id="KW-1185">Reference proteome</keyword>
<comment type="caution">
    <text evidence="9">The sequence shown here is derived from an EMBL/GenBank/DDBJ whole genome shotgun (WGS) entry which is preliminary data.</text>
</comment>
<protein>
    <recommendedName>
        <fullName evidence="8">Endoribonuclease YbeY</fullName>
        <ecNumber evidence="8">3.1.-.-</ecNumber>
    </recommendedName>
</protein>
<evidence type="ECO:0000256" key="8">
    <source>
        <dbReference type="HAMAP-Rule" id="MF_00009"/>
    </source>
</evidence>
<evidence type="ECO:0000256" key="1">
    <source>
        <dbReference type="ARBA" id="ARBA00010875"/>
    </source>
</evidence>
<dbReference type="Proteomes" id="UP000442109">
    <property type="component" value="Unassembled WGS sequence"/>
</dbReference>
<keyword evidence="3 8" id="KW-0540">Nuclease</keyword>
<evidence type="ECO:0000256" key="6">
    <source>
        <dbReference type="ARBA" id="ARBA00022801"/>
    </source>
</evidence>
<dbReference type="Gene3D" id="3.40.390.30">
    <property type="entry name" value="Metalloproteases ('zincins'), catalytic domain"/>
    <property type="match status" value="1"/>
</dbReference>
<dbReference type="RefSeq" id="WP_155587449.1">
    <property type="nucleotide sequence ID" value="NZ_WFKQ01000008.1"/>
</dbReference>
<dbReference type="GO" id="GO:0006364">
    <property type="term" value="P:rRNA processing"/>
    <property type="evidence" value="ECO:0007669"/>
    <property type="project" value="UniProtKB-UniRule"/>
</dbReference>
<dbReference type="GO" id="GO:0004521">
    <property type="term" value="F:RNA endonuclease activity"/>
    <property type="evidence" value="ECO:0007669"/>
    <property type="project" value="UniProtKB-UniRule"/>
</dbReference>
<keyword evidence="5 8" id="KW-0255">Endonuclease</keyword>
<sequence length="185" mass="20730">MTSAAIPLIDISASELVDTQIIEQFYTPQLLQKVLTTTLDFMQAQSDIVLPYFSEVEPSIWQHKPKQLGIYITDAVEGRALNLEARDKDYATNILSYPSELPAFIIEQMPELALGELIVCHDVVKQQAAEQHKTVAEHVTHLLVHGILHLLGFDHELGQAQQDEMEGFEIAILEQLGIGNPYLAR</sequence>
<dbReference type="GO" id="GO:0005737">
    <property type="term" value="C:cytoplasm"/>
    <property type="evidence" value="ECO:0007669"/>
    <property type="project" value="UniProtKB-SubCell"/>
</dbReference>
<proteinExistence type="inferred from homology"/>
<keyword evidence="8" id="KW-0963">Cytoplasm</keyword>
<comment type="similarity">
    <text evidence="1 8">Belongs to the endoribonuclease YbeY family.</text>
</comment>
<reference evidence="9 10" key="1">
    <citation type="journal article" date="2019" name="PLoS ONE">
        <title>Pup mortality in New Zealand sea lions (Phocarctos hookeri) at Enderby Island, Auckland Islands, 2013-18.</title>
        <authorList>
            <person name="Michael S.A."/>
            <person name="Hayman D.T.S."/>
            <person name="Gray R."/>
            <person name="Zhang J."/>
            <person name="Rogers L."/>
            <person name="Roe W.D."/>
        </authorList>
    </citation>
    <scope>NUCLEOTIDE SEQUENCE [LARGE SCALE GENOMIC DNA]</scope>
    <source>
        <strain evidence="9 10">SM868</strain>
    </source>
</reference>
<dbReference type="PANTHER" id="PTHR46986:SF1">
    <property type="entry name" value="ENDORIBONUCLEASE YBEY, CHLOROPLASTIC"/>
    <property type="match status" value="1"/>
</dbReference>
<accession>A0A844M1T4</accession>
<dbReference type="PROSITE" id="PS01306">
    <property type="entry name" value="UPF0054"/>
    <property type="match status" value="1"/>
</dbReference>
<evidence type="ECO:0000256" key="2">
    <source>
        <dbReference type="ARBA" id="ARBA00022517"/>
    </source>
</evidence>
<dbReference type="InterPro" id="IPR020549">
    <property type="entry name" value="YbeY_CS"/>
</dbReference>
<feature type="binding site" evidence="8">
    <location>
        <position position="145"/>
    </location>
    <ligand>
        <name>Zn(2+)</name>
        <dbReference type="ChEBI" id="CHEBI:29105"/>
        <note>catalytic</note>
    </ligand>
</feature>
<dbReference type="InterPro" id="IPR023091">
    <property type="entry name" value="MetalPrtase_cat_dom_sf_prd"/>
</dbReference>
<dbReference type="EMBL" id="WFKQ01000008">
    <property type="protein sequence ID" value="MUG32896.1"/>
    <property type="molecule type" value="Genomic_DNA"/>
</dbReference>
<dbReference type="Pfam" id="PF02130">
    <property type="entry name" value="YbeY"/>
    <property type="match status" value="1"/>
</dbReference>
<dbReference type="GO" id="GO:0004222">
    <property type="term" value="F:metalloendopeptidase activity"/>
    <property type="evidence" value="ECO:0007669"/>
    <property type="project" value="InterPro"/>
</dbReference>
<feature type="binding site" evidence="8">
    <location>
        <position position="155"/>
    </location>
    <ligand>
        <name>Zn(2+)</name>
        <dbReference type="ChEBI" id="CHEBI:29105"/>
        <note>catalytic</note>
    </ligand>
</feature>
<keyword evidence="7 8" id="KW-0862">Zinc</keyword>
<dbReference type="OrthoDB" id="9807740at2"/>
<dbReference type="HAMAP" id="MF_00009">
    <property type="entry name" value="Endoribonucl_YbeY"/>
    <property type="match status" value="1"/>
</dbReference>
<evidence type="ECO:0000313" key="9">
    <source>
        <dbReference type="EMBL" id="MUG32896.1"/>
    </source>
</evidence>
<comment type="subcellular location">
    <subcellularLocation>
        <location evidence="8">Cytoplasm</location>
    </subcellularLocation>
</comment>
<evidence type="ECO:0000313" key="10">
    <source>
        <dbReference type="Proteomes" id="UP000442109"/>
    </source>
</evidence>
<evidence type="ECO:0000256" key="3">
    <source>
        <dbReference type="ARBA" id="ARBA00022722"/>
    </source>
</evidence>
<dbReference type="NCBIfam" id="TIGR00043">
    <property type="entry name" value="rRNA maturation RNase YbeY"/>
    <property type="match status" value="1"/>
</dbReference>
<dbReference type="GO" id="GO:0008270">
    <property type="term" value="F:zinc ion binding"/>
    <property type="evidence" value="ECO:0007669"/>
    <property type="project" value="UniProtKB-UniRule"/>
</dbReference>
<evidence type="ECO:0000256" key="4">
    <source>
        <dbReference type="ARBA" id="ARBA00022723"/>
    </source>
</evidence>
<keyword evidence="8" id="KW-0698">rRNA processing</keyword>
<comment type="cofactor">
    <cofactor evidence="8">
        <name>Zn(2+)</name>
        <dbReference type="ChEBI" id="CHEBI:29105"/>
    </cofactor>
    <text evidence="8">Binds 1 zinc ion.</text>
</comment>
<keyword evidence="6 8" id="KW-0378">Hydrolase</keyword>
<comment type="function">
    <text evidence="8">Single strand-specific metallo-endoribonuclease involved in late-stage 70S ribosome quality control and in maturation of the 3' terminus of the 16S rRNA.</text>
</comment>
<dbReference type="InterPro" id="IPR002036">
    <property type="entry name" value="YbeY"/>
</dbReference>
<gene>
    <name evidence="8 9" type="primary">ybeY</name>
    <name evidence="9" type="ORF">GB996_08805</name>
</gene>
<dbReference type="EC" id="3.1.-.-" evidence="8"/>
<dbReference type="PANTHER" id="PTHR46986">
    <property type="entry name" value="ENDORIBONUCLEASE YBEY, CHLOROPLASTIC"/>
    <property type="match status" value="1"/>
</dbReference>